<organism evidence="1 2">
    <name type="scientific">Aspergillus aculeatinus CBS 121060</name>
    <dbReference type="NCBI Taxonomy" id="1448322"/>
    <lineage>
        <taxon>Eukaryota</taxon>
        <taxon>Fungi</taxon>
        <taxon>Dikarya</taxon>
        <taxon>Ascomycota</taxon>
        <taxon>Pezizomycotina</taxon>
        <taxon>Eurotiomycetes</taxon>
        <taxon>Eurotiomycetidae</taxon>
        <taxon>Eurotiales</taxon>
        <taxon>Aspergillaceae</taxon>
        <taxon>Aspergillus</taxon>
        <taxon>Aspergillus subgen. Circumdati</taxon>
    </lineage>
</organism>
<sequence>MAPPTPEINFYFDLVSPFSYIAFQVLKNSTIFQSCKITYTPVSLRTILTTCGNPPPIAVKNKLTYINRHRLAWSRRLNIPMTQAVPTGFPFPTTDIQSLLALVAVSHPEKVVEIVERLYTSVWADGDSAIVTDSGRYTKVLEEVSGGDVVEGLLDGEKQTEGKTLLEANTHRAIEEGAFGLPWLACTSPAGEKEGFWGVDHLGLAAEFLGLDVGMEAERWPDAWKYRRRHKPN</sequence>
<accession>A0ACD1H3S8</accession>
<dbReference type="EMBL" id="KZ824967">
    <property type="protein sequence ID" value="RAH68386.1"/>
    <property type="molecule type" value="Genomic_DNA"/>
</dbReference>
<evidence type="ECO:0000313" key="1">
    <source>
        <dbReference type="EMBL" id="RAH68386.1"/>
    </source>
</evidence>
<proteinExistence type="predicted"/>
<dbReference type="Proteomes" id="UP000249661">
    <property type="component" value="Unassembled WGS sequence"/>
</dbReference>
<protein>
    <submittedName>
        <fullName evidence="1">Thioredoxin-like protein</fullName>
    </submittedName>
</protein>
<reference evidence="1" key="1">
    <citation type="submission" date="2018-02" db="EMBL/GenBank/DDBJ databases">
        <title>The genomes of Aspergillus section Nigri reveals drivers in fungal speciation.</title>
        <authorList>
            <consortium name="DOE Joint Genome Institute"/>
            <person name="Vesth T.C."/>
            <person name="Nybo J."/>
            <person name="Theobald S."/>
            <person name="Brandl J."/>
            <person name="Frisvad J.C."/>
            <person name="Nielsen K.F."/>
            <person name="Lyhne E.K."/>
            <person name="Kogle M.E."/>
            <person name="Kuo A."/>
            <person name="Riley R."/>
            <person name="Clum A."/>
            <person name="Nolan M."/>
            <person name="Lipzen A."/>
            <person name="Salamov A."/>
            <person name="Henrissat B."/>
            <person name="Wiebenga A."/>
            <person name="De vries R.P."/>
            <person name="Grigoriev I.V."/>
            <person name="Mortensen U.H."/>
            <person name="Andersen M.R."/>
            <person name="Baker S.E."/>
        </authorList>
    </citation>
    <scope>NUCLEOTIDE SEQUENCE</scope>
    <source>
        <strain evidence="1">CBS 121060</strain>
    </source>
</reference>
<name>A0ACD1H3S8_9EURO</name>
<evidence type="ECO:0000313" key="2">
    <source>
        <dbReference type="Proteomes" id="UP000249661"/>
    </source>
</evidence>
<gene>
    <name evidence="1" type="ORF">BO66DRAFT_421654</name>
</gene>
<keyword evidence="2" id="KW-1185">Reference proteome</keyword>